<dbReference type="InterPro" id="IPR002048">
    <property type="entry name" value="EF_hand_dom"/>
</dbReference>
<accession>A0A913YRM7</accession>
<feature type="domain" description="EF-hand" evidence="2">
    <location>
        <begin position="14"/>
        <end position="49"/>
    </location>
</feature>
<dbReference type="Proteomes" id="UP000887567">
    <property type="component" value="Unplaced"/>
</dbReference>
<dbReference type="Pfam" id="PF13405">
    <property type="entry name" value="EF-hand_6"/>
    <property type="match status" value="1"/>
</dbReference>
<dbReference type="SMART" id="SM00054">
    <property type="entry name" value="EFh"/>
    <property type="match status" value="1"/>
</dbReference>
<dbReference type="PROSITE" id="PS50222">
    <property type="entry name" value="EF_HAND_2"/>
    <property type="match status" value="1"/>
</dbReference>
<dbReference type="EnsemblMetazoa" id="XM_028661361.1">
    <property type="protein sequence ID" value="XP_028517162.1"/>
    <property type="gene ID" value="LOC114575809"/>
</dbReference>
<dbReference type="GO" id="GO:0005509">
    <property type="term" value="F:calcium ion binding"/>
    <property type="evidence" value="ECO:0007669"/>
    <property type="project" value="InterPro"/>
</dbReference>
<name>A0A913YRM7_EXADI</name>
<dbReference type="SUPFAM" id="SSF47473">
    <property type="entry name" value="EF-hand"/>
    <property type="match status" value="1"/>
</dbReference>
<sequence length="79" mass="9281">MAEIEGRTGRIPEEELPRYREAFDELDKNKSGFIEKEEIQDLLANLDLKIPGHQLRTLKEEYGEEIDFEEFKEVSQLLA</sequence>
<evidence type="ECO:0000313" key="4">
    <source>
        <dbReference type="Proteomes" id="UP000887567"/>
    </source>
</evidence>
<evidence type="ECO:0000259" key="2">
    <source>
        <dbReference type="PROSITE" id="PS50222"/>
    </source>
</evidence>
<protein>
    <recommendedName>
        <fullName evidence="2">EF-hand domain-containing protein</fullName>
    </recommendedName>
</protein>
<dbReference type="GeneID" id="114575809"/>
<dbReference type="InterPro" id="IPR018247">
    <property type="entry name" value="EF_Hand_1_Ca_BS"/>
</dbReference>
<dbReference type="AlphaFoldDB" id="A0A913YRM7"/>
<evidence type="ECO:0000313" key="3">
    <source>
        <dbReference type="EnsemblMetazoa" id="XP_028517162.1"/>
    </source>
</evidence>
<keyword evidence="4" id="KW-1185">Reference proteome</keyword>
<proteinExistence type="predicted"/>
<reference evidence="3" key="1">
    <citation type="submission" date="2022-11" db="UniProtKB">
        <authorList>
            <consortium name="EnsemblMetazoa"/>
        </authorList>
    </citation>
    <scope>IDENTIFICATION</scope>
</reference>
<dbReference type="KEGG" id="epa:114575809"/>
<dbReference type="PROSITE" id="PS00018">
    <property type="entry name" value="EF_HAND_1"/>
    <property type="match status" value="1"/>
</dbReference>
<dbReference type="InterPro" id="IPR011992">
    <property type="entry name" value="EF-hand-dom_pair"/>
</dbReference>
<organism evidence="3 4">
    <name type="scientific">Exaiptasia diaphana</name>
    <name type="common">Tropical sea anemone</name>
    <name type="synonym">Aiptasia pulchella</name>
    <dbReference type="NCBI Taxonomy" id="2652724"/>
    <lineage>
        <taxon>Eukaryota</taxon>
        <taxon>Metazoa</taxon>
        <taxon>Cnidaria</taxon>
        <taxon>Anthozoa</taxon>
        <taxon>Hexacorallia</taxon>
        <taxon>Actiniaria</taxon>
        <taxon>Aiptasiidae</taxon>
        <taxon>Exaiptasia</taxon>
    </lineage>
</organism>
<keyword evidence="1" id="KW-0106">Calcium</keyword>
<dbReference type="RefSeq" id="XP_028517162.1">
    <property type="nucleotide sequence ID" value="XM_028661361.1"/>
</dbReference>
<dbReference type="OrthoDB" id="429467at2759"/>
<evidence type="ECO:0000256" key="1">
    <source>
        <dbReference type="ARBA" id="ARBA00022837"/>
    </source>
</evidence>
<dbReference type="Gene3D" id="1.10.238.10">
    <property type="entry name" value="EF-hand"/>
    <property type="match status" value="1"/>
</dbReference>